<dbReference type="AlphaFoldDB" id="X1N3N3"/>
<proteinExistence type="predicted"/>
<accession>X1N3N3</accession>
<gene>
    <name evidence="1" type="ORF">S06H3_38691</name>
</gene>
<name>X1N3N3_9ZZZZ</name>
<comment type="caution">
    <text evidence="1">The sequence shown here is derived from an EMBL/GenBank/DDBJ whole genome shotgun (WGS) entry which is preliminary data.</text>
</comment>
<protein>
    <submittedName>
        <fullName evidence="1">Uncharacterized protein</fullName>
    </submittedName>
</protein>
<feature type="non-terminal residue" evidence="1">
    <location>
        <position position="94"/>
    </location>
</feature>
<organism evidence="1">
    <name type="scientific">marine sediment metagenome</name>
    <dbReference type="NCBI Taxonomy" id="412755"/>
    <lineage>
        <taxon>unclassified sequences</taxon>
        <taxon>metagenomes</taxon>
        <taxon>ecological metagenomes</taxon>
    </lineage>
</organism>
<dbReference type="EMBL" id="BARV01023600">
    <property type="protein sequence ID" value="GAI38622.1"/>
    <property type="molecule type" value="Genomic_DNA"/>
</dbReference>
<evidence type="ECO:0000313" key="1">
    <source>
        <dbReference type="EMBL" id="GAI38622.1"/>
    </source>
</evidence>
<reference evidence="1" key="1">
    <citation type="journal article" date="2014" name="Front. Microbiol.">
        <title>High frequency of phylogenetically diverse reductive dehalogenase-homologous genes in deep subseafloor sedimentary metagenomes.</title>
        <authorList>
            <person name="Kawai M."/>
            <person name="Futagami T."/>
            <person name="Toyoda A."/>
            <person name="Takaki Y."/>
            <person name="Nishi S."/>
            <person name="Hori S."/>
            <person name="Arai W."/>
            <person name="Tsubouchi T."/>
            <person name="Morono Y."/>
            <person name="Uchiyama I."/>
            <person name="Ito T."/>
            <person name="Fujiyama A."/>
            <person name="Inagaki F."/>
            <person name="Takami H."/>
        </authorList>
    </citation>
    <scope>NUCLEOTIDE SEQUENCE</scope>
    <source>
        <strain evidence="1">Expedition CK06-06</strain>
    </source>
</reference>
<sequence length="94" mass="10462">MSLFKKTKKEESLGINQPTSLVDLIAPAGLKIESNYFQIGEKYGRTIFVFTYPAVLNTGWLSPLITLDQEMNIALFIHPMETGTVLKGLTKKTA</sequence>